<reference evidence="12" key="1">
    <citation type="thesis" date="2020" institute="ProQuest LLC" country="789 East Eisenhower Parkway, Ann Arbor, MI, USA">
        <title>Comparative Genomics and Chromosome Evolution.</title>
        <authorList>
            <person name="Mudd A.B."/>
        </authorList>
    </citation>
    <scope>NUCLEOTIDE SEQUENCE</scope>
    <source>
        <strain evidence="12">1538</strain>
        <tissue evidence="12">Blood</tissue>
    </source>
</reference>
<dbReference type="InterPro" id="IPR017452">
    <property type="entry name" value="GPCR_Rhodpsn_7TM"/>
</dbReference>
<accession>A0AAV3B2D3</accession>
<feature type="transmembrane region" description="Helical" evidence="10">
    <location>
        <begin position="89"/>
        <end position="107"/>
    </location>
</feature>
<evidence type="ECO:0000259" key="11">
    <source>
        <dbReference type="PROSITE" id="PS50262"/>
    </source>
</evidence>
<feature type="transmembrane region" description="Helical" evidence="10">
    <location>
        <begin position="57"/>
        <end position="83"/>
    </location>
</feature>
<dbReference type="PROSITE" id="PS50262">
    <property type="entry name" value="G_PROTEIN_RECEP_F1_2"/>
    <property type="match status" value="1"/>
</dbReference>
<dbReference type="EMBL" id="DYDO01000001">
    <property type="protein sequence ID" value="DBA32223.1"/>
    <property type="molecule type" value="Genomic_DNA"/>
</dbReference>
<gene>
    <name evidence="12" type="ORF">GDO54_000031</name>
</gene>
<dbReference type="Pfam" id="PF13853">
    <property type="entry name" value="7tm_4"/>
    <property type="match status" value="1"/>
</dbReference>
<evidence type="ECO:0000256" key="5">
    <source>
        <dbReference type="ARBA" id="ARBA00022725"/>
    </source>
</evidence>
<evidence type="ECO:0000256" key="4">
    <source>
        <dbReference type="ARBA" id="ARBA00022692"/>
    </source>
</evidence>
<evidence type="ECO:0000256" key="6">
    <source>
        <dbReference type="ARBA" id="ARBA00022989"/>
    </source>
</evidence>
<keyword evidence="8 9" id="KW-0807">Transducer</keyword>
<keyword evidence="13" id="KW-1185">Reference proteome</keyword>
<sequence>MSSFHPEYFLLMGIPGLEEDHLLISIPLFIMYILSLFGNSTLLLVIATNRSLHQPMYIFLVMLTVTDLLLSSAAMPKTLSIFWFNSHEILFNGCLLQIFCIHYLFVIESSIILTMAYDRYVAICCPLTYTAIITNSFIQRAALIAIIRAFCIITPLIFLLNRLPYQKSNIIAHTYCEHMAMARVASADITINNIYGLLSAFSSTGVDLILIFVSYGMIFSAVIRLHSSEARSKAFGTCVAHLCVISLFYIPAFFSFIAHRVDQRKIPPQVHILLANLYVIVPSMMNPMIYGAKTREIRHRLVLMMNKKSWDFGG</sequence>
<dbReference type="FunFam" id="1.20.1070.10:FF:000006">
    <property type="entry name" value="Olfactory receptor"/>
    <property type="match status" value="1"/>
</dbReference>
<evidence type="ECO:0000256" key="7">
    <source>
        <dbReference type="ARBA" id="ARBA00023136"/>
    </source>
</evidence>
<comment type="function">
    <text evidence="1">Odorant receptor.</text>
</comment>
<dbReference type="PRINTS" id="PR00237">
    <property type="entry name" value="GPCRRHODOPSN"/>
</dbReference>
<comment type="caution">
    <text evidence="12">The sequence shown here is derived from an EMBL/GenBank/DDBJ whole genome shotgun (WGS) entry which is preliminary data.</text>
</comment>
<evidence type="ECO:0000256" key="3">
    <source>
        <dbReference type="ARBA" id="ARBA00022606"/>
    </source>
</evidence>
<feature type="transmembrane region" description="Helical" evidence="10">
    <location>
        <begin position="270"/>
        <end position="290"/>
    </location>
</feature>
<keyword evidence="3 10" id="KW-0716">Sensory transduction</keyword>
<evidence type="ECO:0000256" key="1">
    <source>
        <dbReference type="ARBA" id="ARBA00002936"/>
    </source>
</evidence>
<dbReference type="AlphaFoldDB" id="A0AAV3B2D3"/>
<dbReference type="GO" id="GO:0004930">
    <property type="term" value="F:G protein-coupled receptor activity"/>
    <property type="evidence" value="ECO:0007669"/>
    <property type="project" value="UniProtKB-KW"/>
</dbReference>
<dbReference type="SUPFAM" id="SSF81321">
    <property type="entry name" value="Family A G protein-coupled receptor-like"/>
    <property type="match status" value="1"/>
</dbReference>
<keyword evidence="4 9" id="KW-0812">Transmembrane</keyword>
<feature type="transmembrane region" description="Helical" evidence="10">
    <location>
        <begin position="208"/>
        <end position="226"/>
    </location>
</feature>
<comment type="subcellular location">
    <subcellularLocation>
        <location evidence="10">Cell membrane</location>
        <topology evidence="10">Multi-pass membrane protein</topology>
    </subcellularLocation>
    <subcellularLocation>
        <location evidence="2">Membrane</location>
        <topology evidence="2">Multi-pass membrane protein</topology>
    </subcellularLocation>
</comment>
<evidence type="ECO:0000256" key="10">
    <source>
        <dbReference type="RuleBase" id="RU363047"/>
    </source>
</evidence>
<feature type="transmembrane region" description="Helical" evidence="10">
    <location>
        <begin position="238"/>
        <end position="258"/>
    </location>
</feature>
<dbReference type="PRINTS" id="PR00245">
    <property type="entry name" value="OLFACTORYR"/>
</dbReference>
<dbReference type="GO" id="GO:0004984">
    <property type="term" value="F:olfactory receptor activity"/>
    <property type="evidence" value="ECO:0007669"/>
    <property type="project" value="InterPro"/>
</dbReference>
<evidence type="ECO:0000256" key="9">
    <source>
        <dbReference type="RuleBase" id="RU000688"/>
    </source>
</evidence>
<keyword evidence="5 10" id="KW-0552">Olfaction</keyword>
<evidence type="ECO:0000313" key="12">
    <source>
        <dbReference type="EMBL" id="DBA32223.1"/>
    </source>
</evidence>
<keyword evidence="9" id="KW-0297">G-protein coupled receptor</keyword>
<dbReference type="Gene3D" id="1.20.1070.10">
    <property type="entry name" value="Rhodopsin 7-helix transmembrane proteins"/>
    <property type="match status" value="1"/>
</dbReference>
<dbReference type="PANTHER" id="PTHR26450">
    <property type="entry name" value="OLFACTORY RECEPTOR 56B1-RELATED"/>
    <property type="match status" value="1"/>
</dbReference>
<dbReference type="InterPro" id="IPR000725">
    <property type="entry name" value="Olfact_rcpt"/>
</dbReference>
<dbReference type="InterPro" id="IPR050402">
    <property type="entry name" value="OR51/52/56-like"/>
</dbReference>
<dbReference type="PANTHER" id="PTHR26450:SF32">
    <property type="entry name" value="OLFACTORY RECEPTOR 52B6"/>
    <property type="match status" value="1"/>
</dbReference>
<keyword evidence="7 10" id="KW-0472">Membrane</keyword>
<dbReference type="GO" id="GO:0005886">
    <property type="term" value="C:plasma membrane"/>
    <property type="evidence" value="ECO:0007669"/>
    <property type="project" value="UniProtKB-SubCell"/>
</dbReference>
<organism evidence="12 13">
    <name type="scientific">Pyxicephalus adspersus</name>
    <name type="common">African bullfrog</name>
    <dbReference type="NCBI Taxonomy" id="30357"/>
    <lineage>
        <taxon>Eukaryota</taxon>
        <taxon>Metazoa</taxon>
        <taxon>Chordata</taxon>
        <taxon>Craniata</taxon>
        <taxon>Vertebrata</taxon>
        <taxon>Euteleostomi</taxon>
        <taxon>Amphibia</taxon>
        <taxon>Batrachia</taxon>
        <taxon>Anura</taxon>
        <taxon>Neobatrachia</taxon>
        <taxon>Ranoidea</taxon>
        <taxon>Pyxicephalidae</taxon>
        <taxon>Pyxicephalinae</taxon>
        <taxon>Pyxicephalus</taxon>
    </lineage>
</organism>
<feature type="transmembrane region" description="Helical" evidence="10">
    <location>
        <begin position="22"/>
        <end position="45"/>
    </location>
</feature>
<keyword evidence="6 10" id="KW-1133">Transmembrane helix</keyword>
<evidence type="ECO:0000256" key="8">
    <source>
        <dbReference type="ARBA" id="ARBA00023224"/>
    </source>
</evidence>
<keyword evidence="10" id="KW-1003">Cell membrane</keyword>
<feature type="domain" description="G-protein coupled receptors family 1 profile" evidence="11">
    <location>
        <begin position="38"/>
        <end position="290"/>
    </location>
</feature>
<comment type="similarity">
    <text evidence="9">Belongs to the G-protein coupled receptor 1 family.</text>
</comment>
<proteinExistence type="inferred from homology"/>
<dbReference type="PROSITE" id="PS00237">
    <property type="entry name" value="G_PROTEIN_RECEP_F1_1"/>
    <property type="match status" value="1"/>
</dbReference>
<dbReference type="Proteomes" id="UP001181693">
    <property type="component" value="Unassembled WGS sequence"/>
</dbReference>
<evidence type="ECO:0000313" key="13">
    <source>
        <dbReference type="Proteomes" id="UP001181693"/>
    </source>
</evidence>
<keyword evidence="9" id="KW-0675">Receptor</keyword>
<dbReference type="InterPro" id="IPR000276">
    <property type="entry name" value="GPCR_Rhodpsn"/>
</dbReference>
<feature type="transmembrane region" description="Helical" evidence="10">
    <location>
        <begin position="144"/>
        <end position="163"/>
    </location>
</feature>
<name>A0AAV3B2D3_PYXAD</name>
<protein>
    <recommendedName>
        <fullName evidence="10">Olfactory receptor</fullName>
    </recommendedName>
</protein>
<evidence type="ECO:0000256" key="2">
    <source>
        <dbReference type="ARBA" id="ARBA00004141"/>
    </source>
</evidence>